<sequence length="128" mass="14950">MTKIVFSHPTARLQSVAFVEGYDEPVGFTLDIRPTGMIVRIELCMDAVNYAKELYLFFKDLFRECCEEEGMVKTAGELRAAWYIVDREKTSELLEKIRDTMGSEWEESFKQSLLRILELVSRIRNPFI</sequence>
<name>F2KRY9_ARCVS</name>
<protein>
    <submittedName>
        <fullName evidence="1">Uncharacterized protein</fullName>
    </submittedName>
</protein>
<dbReference type="STRING" id="693661.Arcve_0815"/>
<dbReference type="Proteomes" id="UP000008136">
    <property type="component" value="Chromosome"/>
</dbReference>
<evidence type="ECO:0000313" key="1">
    <source>
        <dbReference type="EMBL" id="AEA46830.1"/>
    </source>
</evidence>
<proteinExistence type="predicted"/>
<keyword evidence="2" id="KW-1185">Reference proteome</keyword>
<dbReference type="RefSeq" id="WP_013683502.1">
    <property type="nucleotide sequence ID" value="NC_015320.1"/>
</dbReference>
<dbReference type="AlphaFoldDB" id="F2KRY9"/>
<organism evidence="1 2">
    <name type="scientific">Archaeoglobus veneficus (strain DSM 11195 / SNP6)</name>
    <dbReference type="NCBI Taxonomy" id="693661"/>
    <lineage>
        <taxon>Archaea</taxon>
        <taxon>Methanobacteriati</taxon>
        <taxon>Methanobacteriota</taxon>
        <taxon>Archaeoglobi</taxon>
        <taxon>Archaeoglobales</taxon>
        <taxon>Archaeoglobaceae</taxon>
        <taxon>Archaeoglobus</taxon>
    </lineage>
</organism>
<dbReference type="HOGENOM" id="CLU_1954543_0_0_2"/>
<accession>F2KRY9</accession>
<dbReference type="GeneID" id="10393918"/>
<gene>
    <name evidence="1" type="ordered locus">Arcve_0815</name>
</gene>
<evidence type="ECO:0000313" key="2">
    <source>
        <dbReference type="Proteomes" id="UP000008136"/>
    </source>
</evidence>
<dbReference type="KEGG" id="ave:Arcve_0815"/>
<reference evidence="1 2" key="1">
    <citation type="submission" date="2011-03" db="EMBL/GenBank/DDBJ databases">
        <title>The complete genome of Archaeoglobus veneficus SNP6.</title>
        <authorList>
            <consortium name="US DOE Joint Genome Institute (JGI-PGF)"/>
            <person name="Lucas S."/>
            <person name="Copeland A."/>
            <person name="Lapidus A."/>
            <person name="Bruce D."/>
            <person name="Goodwin L."/>
            <person name="Pitluck S."/>
            <person name="Kyrpides N."/>
            <person name="Mavromatis K."/>
            <person name="Pagani I."/>
            <person name="Ivanova N."/>
            <person name="Mikhailova N."/>
            <person name="Lu M."/>
            <person name="Detter J.C."/>
            <person name="Tapia R."/>
            <person name="Han C."/>
            <person name="Land M."/>
            <person name="Hauser L."/>
            <person name="Markowitz V."/>
            <person name="Cheng J.-F."/>
            <person name="Hugenholtz P."/>
            <person name="Woyke T."/>
            <person name="Wu D."/>
            <person name="Spring S."/>
            <person name="Brambilla E."/>
            <person name="Klenk H.-P."/>
            <person name="Eisen J.A."/>
        </authorList>
    </citation>
    <scope>NUCLEOTIDE SEQUENCE [LARGE SCALE GENOMIC DNA]</scope>
    <source>
        <strain>SNP6</strain>
    </source>
</reference>
<dbReference type="EMBL" id="CP002588">
    <property type="protein sequence ID" value="AEA46830.1"/>
    <property type="molecule type" value="Genomic_DNA"/>
</dbReference>